<gene>
    <name evidence="6" type="ORF">SAMN02745172_01311</name>
</gene>
<feature type="domain" description="Flagellin N-terminal" evidence="4">
    <location>
        <begin position="6"/>
        <end position="138"/>
    </location>
</feature>
<sequence length="341" mass="36137">MRTSFISTANMINSTRSSILKLQSELTKGNKEITTGRYADVGLELGYKTSTSVSLYSKLGTLQSLIDNNKVVGSTLETTQAVLNNAVSGTSSFLEILNGTQTVIDPNLLVAQASSALSDFYSGVNTSSGGLYLFSGINSDSPPLNDFDAPGGLKEAIGTSFSTLIGGGSAGDISGDDMKTFLDGDFAALFSDANWGSWSDASSSNTKTQIGLSETATTSASANEPVFRNVIMAYTMITELDYPNLSAEAQQVVLDKTGKLLGSAISDFSHLEARLGAVQNRIDTSTDVLDNQKTLVKTQLNNIEGIDVAEAKTRVDTITTQIEMSYSLTANIKNLSILNYI</sequence>
<dbReference type="Pfam" id="PF00700">
    <property type="entry name" value="Flagellin_C"/>
    <property type="match status" value="1"/>
</dbReference>
<feature type="domain" description="Flagellin C-terminal" evidence="5">
    <location>
        <begin position="260"/>
        <end position="341"/>
    </location>
</feature>
<protein>
    <recommendedName>
        <fullName evidence="3">Flagellin</fullName>
    </recommendedName>
</protein>
<evidence type="ECO:0000256" key="2">
    <source>
        <dbReference type="ARBA" id="ARBA00023143"/>
    </source>
</evidence>
<dbReference type="InterPro" id="IPR046358">
    <property type="entry name" value="Flagellin_C"/>
</dbReference>
<dbReference type="GO" id="GO:0005198">
    <property type="term" value="F:structural molecule activity"/>
    <property type="evidence" value="ECO:0007669"/>
    <property type="project" value="UniProtKB-UniRule"/>
</dbReference>
<keyword evidence="3" id="KW-0964">Secreted</keyword>
<dbReference type="STRING" id="1123029.SAMN02745172_01311"/>
<evidence type="ECO:0000256" key="1">
    <source>
        <dbReference type="ARBA" id="ARBA00005709"/>
    </source>
</evidence>
<dbReference type="InterPro" id="IPR001029">
    <property type="entry name" value="Flagellin_N"/>
</dbReference>
<reference evidence="6 7" key="1">
    <citation type="submission" date="2016-12" db="EMBL/GenBank/DDBJ databases">
        <authorList>
            <person name="Song W.-J."/>
            <person name="Kurnit D.M."/>
        </authorList>
    </citation>
    <scope>NUCLEOTIDE SEQUENCE [LARGE SCALE GENOMIC DNA]</scope>
    <source>
        <strain evidence="6 7">DSM 19599</strain>
    </source>
</reference>
<dbReference type="OrthoDB" id="8004955at2"/>
<keyword evidence="6" id="KW-0282">Flagellum</keyword>
<keyword evidence="2 3" id="KW-0975">Bacterial flagellum</keyword>
<evidence type="ECO:0000313" key="6">
    <source>
        <dbReference type="EMBL" id="SHO63220.1"/>
    </source>
</evidence>
<dbReference type="Proteomes" id="UP000186406">
    <property type="component" value="Unassembled WGS sequence"/>
</dbReference>
<dbReference type="Gene3D" id="1.20.1330.10">
    <property type="entry name" value="f41 fragment of flagellin, N-terminal domain"/>
    <property type="match status" value="1"/>
</dbReference>
<organism evidence="6 7">
    <name type="scientific">Pseudoxanthobacter soli DSM 19599</name>
    <dbReference type="NCBI Taxonomy" id="1123029"/>
    <lineage>
        <taxon>Bacteria</taxon>
        <taxon>Pseudomonadati</taxon>
        <taxon>Pseudomonadota</taxon>
        <taxon>Alphaproteobacteria</taxon>
        <taxon>Hyphomicrobiales</taxon>
        <taxon>Segnochrobactraceae</taxon>
        <taxon>Pseudoxanthobacter</taxon>
    </lineage>
</organism>
<name>A0A1M7ZEA5_9HYPH</name>
<keyword evidence="6" id="KW-0969">Cilium</keyword>
<comment type="function">
    <text evidence="3">Flagellin is the subunit protein which polymerizes to form the filaments of bacterial flagella.</text>
</comment>
<comment type="subcellular location">
    <subcellularLocation>
        <location evidence="3">Secreted</location>
    </subcellularLocation>
    <subcellularLocation>
        <location evidence="3">Bacterial flagellum</location>
    </subcellularLocation>
</comment>
<proteinExistence type="inferred from homology"/>
<dbReference type="AlphaFoldDB" id="A0A1M7ZEA5"/>
<dbReference type="PANTHER" id="PTHR42792">
    <property type="entry name" value="FLAGELLIN"/>
    <property type="match status" value="1"/>
</dbReference>
<comment type="similarity">
    <text evidence="1 3">Belongs to the bacterial flagellin family.</text>
</comment>
<dbReference type="SUPFAM" id="SSF64518">
    <property type="entry name" value="Phase 1 flagellin"/>
    <property type="match status" value="1"/>
</dbReference>
<dbReference type="Pfam" id="PF00669">
    <property type="entry name" value="Flagellin_N"/>
    <property type="match status" value="1"/>
</dbReference>
<dbReference type="PANTHER" id="PTHR42792:SF1">
    <property type="entry name" value="FLAGELLAR HOOK-ASSOCIATED PROTEIN 3"/>
    <property type="match status" value="1"/>
</dbReference>
<dbReference type="GO" id="GO:0005576">
    <property type="term" value="C:extracellular region"/>
    <property type="evidence" value="ECO:0007669"/>
    <property type="project" value="UniProtKB-SubCell"/>
</dbReference>
<dbReference type="InterPro" id="IPR001492">
    <property type="entry name" value="Flagellin"/>
</dbReference>
<keyword evidence="7" id="KW-1185">Reference proteome</keyword>
<evidence type="ECO:0000313" key="7">
    <source>
        <dbReference type="Proteomes" id="UP000186406"/>
    </source>
</evidence>
<dbReference type="NCBIfam" id="NF004669">
    <property type="entry name" value="PRK06008.1"/>
    <property type="match status" value="1"/>
</dbReference>
<evidence type="ECO:0000259" key="4">
    <source>
        <dbReference type="Pfam" id="PF00669"/>
    </source>
</evidence>
<dbReference type="EMBL" id="FRXO01000002">
    <property type="protein sequence ID" value="SHO63220.1"/>
    <property type="molecule type" value="Genomic_DNA"/>
</dbReference>
<accession>A0A1M7ZEA5</accession>
<keyword evidence="6" id="KW-0966">Cell projection</keyword>
<evidence type="ECO:0000259" key="5">
    <source>
        <dbReference type="Pfam" id="PF00700"/>
    </source>
</evidence>
<dbReference type="RefSeq" id="WP_073626733.1">
    <property type="nucleotide sequence ID" value="NZ_FRXO01000002.1"/>
</dbReference>
<dbReference type="GO" id="GO:0009288">
    <property type="term" value="C:bacterial-type flagellum"/>
    <property type="evidence" value="ECO:0007669"/>
    <property type="project" value="UniProtKB-SubCell"/>
</dbReference>
<evidence type="ECO:0000256" key="3">
    <source>
        <dbReference type="RuleBase" id="RU362073"/>
    </source>
</evidence>